<dbReference type="PANTHER" id="PTHR12327">
    <property type="entry name" value="ALPHA-TUBULIN N-ACETYLTRANSFERASE 1"/>
    <property type="match status" value="1"/>
</dbReference>
<evidence type="ECO:0000256" key="2">
    <source>
        <dbReference type="ARBA" id="ARBA00023315"/>
    </source>
</evidence>
<evidence type="ECO:0000313" key="7">
    <source>
        <dbReference type="Proteomes" id="UP000663834"/>
    </source>
</evidence>
<keyword evidence="1 3" id="KW-0808">Transferase</keyword>
<dbReference type="InterPro" id="IPR038746">
    <property type="entry name" value="Atat"/>
</dbReference>
<dbReference type="GO" id="GO:0070507">
    <property type="term" value="P:regulation of microtubule cytoskeleton organization"/>
    <property type="evidence" value="ECO:0007669"/>
    <property type="project" value="UniProtKB-UniRule"/>
</dbReference>
<dbReference type="PANTHER" id="PTHR12327:SF0">
    <property type="entry name" value="ALPHA-TUBULIN N-ACETYLTRANSFERASE 1"/>
    <property type="match status" value="1"/>
</dbReference>
<feature type="region of interest" description="Disordered" evidence="4">
    <location>
        <begin position="192"/>
        <end position="214"/>
    </location>
</feature>
<evidence type="ECO:0000256" key="3">
    <source>
        <dbReference type="HAMAP-Rule" id="MF_03130"/>
    </source>
</evidence>
<dbReference type="OrthoDB" id="447510at2759"/>
<dbReference type="Gene3D" id="3.40.630.30">
    <property type="match status" value="1"/>
</dbReference>
<feature type="domain" description="N-acetyltransferase" evidence="5">
    <location>
        <begin position="1"/>
        <end position="185"/>
    </location>
</feature>
<dbReference type="GO" id="GO:0048666">
    <property type="term" value="P:neuron development"/>
    <property type="evidence" value="ECO:0007669"/>
    <property type="project" value="UniProtKB-UniRule"/>
</dbReference>
<reference evidence="6" key="1">
    <citation type="submission" date="2021-02" db="EMBL/GenBank/DDBJ databases">
        <authorList>
            <person name="Nowell W R."/>
        </authorList>
    </citation>
    <scope>NUCLEOTIDE SEQUENCE</scope>
</reference>
<dbReference type="CDD" id="cd04301">
    <property type="entry name" value="NAT_SF"/>
    <property type="match status" value="1"/>
</dbReference>
<comment type="similarity">
    <text evidence="3">Belongs to the acetyltransferase ATAT1 family.</text>
</comment>
<comment type="caution">
    <text evidence="3">Lacks conserved residue(s) required for the propagation of feature annotation.</text>
</comment>
<dbReference type="EMBL" id="CAJNOW010012171">
    <property type="protein sequence ID" value="CAF1607080.1"/>
    <property type="molecule type" value="Genomic_DNA"/>
</dbReference>
<feature type="binding site" evidence="3">
    <location>
        <begin position="119"/>
        <end position="132"/>
    </location>
    <ligand>
        <name>acetyl-CoA</name>
        <dbReference type="ChEBI" id="CHEBI:57288"/>
    </ligand>
</feature>
<dbReference type="GO" id="GO:0005874">
    <property type="term" value="C:microtubule"/>
    <property type="evidence" value="ECO:0007669"/>
    <property type="project" value="InterPro"/>
</dbReference>
<comment type="caution">
    <text evidence="6">The sequence shown here is derived from an EMBL/GenBank/DDBJ whole genome shotgun (WGS) entry which is preliminary data.</text>
</comment>
<dbReference type="EC" id="2.3.1.108" evidence="3"/>
<dbReference type="GO" id="GO:0019799">
    <property type="term" value="F:tubulin N-acetyltransferase activity"/>
    <property type="evidence" value="ECO:0007669"/>
    <property type="project" value="UniProtKB-UniRule"/>
</dbReference>
<dbReference type="Proteomes" id="UP000663834">
    <property type="component" value="Unassembled WGS sequence"/>
</dbReference>
<sequence>MEFPFDINSILPYPITIFNGDYRILNKGQAIRIFTSEKLNTVIDAIGIASFKAQGLFGAVTTARKFRVSDQRLYIIKETNHNNKSNVVIGILKVGAKHLYVYDTNSKVHERTPLCVLDFYVHESKQRLGYGKRLFDMMLEHEQCAPYELAIDRPSNKCLAFLHKHYNLSAPIHQVNNFVVFHAFFNGPPAALHRKPSTPKQRPESFSWFPTTERQQHRPLSEVIEVSQHQHLGTFPNEHDIFSNRRQPMTARVSPMKDEHTPLSYQTSYGQHNNQIRFLHEQIQPSHSASYASRTHSNIFDRHHPFANIQRNTTATIMPSSYYQSPSTHESRRMIESIPQVSKPESFTSVLTFPSSMKSTNNWRQPQSTIDSSSSAWRLFGVE</sequence>
<name>A0A816B944_9BILA</name>
<protein>
    <recommendedName>
        <fullName evidence="3">Alpha-tubulin N-acetyltransferase</fullName>
        <shortName evidence="3">Alpha-TAT</shortName>
        <shortName evidence="3">TAT</shortName>
        <ecNumber evidence="3">2.3.1.108</ecNumber>
    </recommendedName>
    <alternativeName>
        <fullName evidence="3">Acetyltransferase mec-17 homolog</fullName>
    </alternativeName>
</protein>
<dbReference type="Pfam" id="PF05301">
    <property type="entry name" value="Acetyltransf_16"/>
    <property type="match status" value="1"/>
</dbReference>
<gene>
    <name evidence="6" type="ORF">KQP761_LOCUS22923</name>
</gene>
<dbReference type="AlphaFoldDB" id="A0A816B944"/>
<dbReference type="PROSITE" id="PS51730">
    <property type="entry name" value="GNAT_ATAT"/>
    <property type="match status" value="1"/>
</dbReference>
<proteinExistence type="inferred from homology"/>
<accession>A0A816B944</accession>
<organism evidence="6 7">
    <name type="scientific">Rotaria magnacalcarata</name>
    <dbReference type="NCBI Taxonomy" id="392030"/>
    <lineage>
        <taxon>Eukaryota</taxon>
        <taxon>Metazoa</taxon>
        <taxon>Spiralia</taxon>
        <taxon>Gnathifera</taxon>
        <taxon>Rotifera</taxon>
        <taxon>Eurotatoria</taxon>
        <taxon>Bdelloidea</taxon>
        <taxon>Philodinida</taxon>
        <taxon>Philodinidae</taxon>
        <taxon>Rotaria</taxon>
    </lineage>
</organism>
<evidence type="ECO:0000256" key="1">
    <source>
        <dbReference type="ARBA" id="ARBA00022679"/>
    </source>
</evidence>
<keyword evidence="2 3" id="KW-0012">Acyltransferase</keyword>
<dbReference type="InterPro" id="IPR007965">
    <property type="entry name" value="GNAT_ATAT"/>
</dbReference>
<evidence type="ECO:0000259" key="5">
    <source>
        <dbReference type="PROSITE" id="PS51730"/>
    </source>
</evidence>
<dbReference type="HAMAP" id="MF_03130">
    <property type="entry name" value="mec17"/>
    <property type="match status" value="1"/>
</dbReference>
<comment type="catalytic activity">
    <reaction evidence="3">
        <text>L-lysyl-[alpha-tubulin] + acetyl-CoA = N(6)-acetyl-L-lysyl-[alpha-tubulin] + CoA + H(+)</text>
        <dbReference type="Rhea" id="RHEA:15277"/>
        <dbReference type="Rhea" id="RHEA-COMP:11278"/>
        <dbReference type="Rhea" id="RHEA-COMP:11279"/>
        <dbReference type="ChEBI" id="CHEBI:15378"/>
        <dbReference type="ChEBI" id="CHEBI:29969"/>
        <dbReference type="ChEBI" id="CHEBI:57287"/>
        <dbReference type="ChEBI" id="CHEBI:57288"/>
        <dbReference type="ChEBI" id="CHEBI:61930"/>
        <dbReference type="EC" id="2.3.1.108"/>
    </reaction>
</comment>
<evidence type="ECO:0000256" key="4">
    <source>
        <dbReference type="SAM" id="MobiDB-lite"/>
    </source>
</evidence>
<comment type="function">
    <text evidence="3">Specifically acetylates 'Lys-40' in alpha-tubulin on the lumenal side of microtubules. Promotes microtubule destabilization and accelerates microtubule dynamics; this activity may be independent of acetylation activity. Acetylates alpha-tubulin with a slow enzymatic rate, due to a catalytic site that is not optimized for acetyl transfer. Enters the microtubule through each end and diffuses quickly throughout the lumen of microtubules. Acetylates only long/old microtubules because of its slow acetylation rate since it does not have time to act on dynamically unstable microtubules before the enzyme is released.</text>
</comment>
<feature type="site" description="Crucial for catalytic activity" evidence="3">
    <location>
        <position position="54"/>
    </location>
</feature>
<evidence type="ECO:0000313" key="6">
    <source>
        <dbReference type="EMBL" id="CAF1607080.1"/>
    </source>
</evidence>